<dbReference type="EMBL" id="MRYD01000075">
    <property type="protein sequence ID" value="OSZ59466.1"/>
    <property type="molecule type" value="Genomic_DNA"/>
</dbReference>
<keyword evidence="4" id="KW-1185">Reference proteome</keyword>
<evidence type="ECO:0000313" key="3">
    <source>
        <dbReference type="EMBL" id="OSZ59466.1"/>
    </source>
</evidence>
<name>A0ABX3YJ05_9ACTN</name>
<feature type="compositionally biased region" description="Basic and acidic residues" evidence="1">
    <location>
        <begin position="148"/>
        <end position="161"/>
    </location>
</feature>
<keyword evidence="2" id="KW-0812">Transmembrane</keyword>
<proteinExistence type="predicted"/>
<protein>
    <recommendedName>
        <fullName evidence="5">CU044_5270 family protein</fullName>
    </recommendedName>
</protein>
<dbReference type="NCBIfam" id="NF038083">
    <property type="entry name" value="CU044_5270_fam"/>
    <property type="match status" value="1"/>
</dbReference>
<comment type="caution">
    <text evidence="3">The sequence shown here is derived from an EMBL/GenBank/DDBJ whole genome shotgun (WGS) entry which is preliminary data.</text>
</comment>
<evidence type="ECO:0000313" key="4">
    <source>
        <dbReference type="Proteomes" id="UP000194266"/>
    </source>
</evidence>
<dbReference type="InterPro" id="IPR047789">
    <property type="entry name" value="CU044_5270-like"/>
</dbReference>
<evidence type="ECO:0000256" key="2">
    <source>
        <dbReference type="SAM" id="Phobius"/>
    </source>
</evidence>
<accession>A0ABX3YJ05</accession>
<feature type="region of interest" description="Disordered" evidence="1">
    <location>
        <begin position="1"/>
        <end position="47"/>
    </location>
</feature>
<evidence type="ECO:0000256" key="1">
    <source>
        <dbReference type="SAM" id="MobiDB-lite"/>
    </source>
</evidence>
<keyword evidence="2" id="KW-0472">Membrane</keyword>
<keyword evidence="2" id="KW-1133">Transmembrane helix</keyword>
<sequence length="321" mass="35142">MRRWAPTPHSRSTPRRWSEDGRDDGGDDGGAGTAGRCPRPQRADLLPGRDRLLAETRRGSRARRLRSDWRLAAIGAAAAITAAALIVPQATDGRGETAPGARPGYTIELGSAKDWLDDAADTVAAGPAVTARDGQWIYTETVETNVTDDEHPGPQTDERWTRYADPATEDGRAGDDHSPREQYAFLQSLPDDPRQVRARARAFFHATDASETRTEHEYRALIALLSRAYVHDPVDLAKVYRALATVPGVRAADVQDAAGRDAIALYLHQEGPGPRSGLRQETLLDPVTRLYSGYRYLEGGEVIITGARLTTRVVDGDDERR</sequence>
<feature type="region of interest" description="Disordered" evidence="1">
    <location>
        <begin position="142"/>
        <end position="161"/>
    </location>
</feature>
<dbReference type="Proteomes" id="UP000194266">
    <property type="component" value="Unassembled WGS sequence"/>
</dbReference>
<reference evidence="3 4" key="1">
    <citation type="submission" date="2016-12" db="EMBL/GenBank/DDBJ databases">
        <title>Genome Mining:The Detection of Biosynthetic Gene Clusters to Aid in the Expression of Curamycin A produced by Streptomyces sp. strain CZA14.</title>
        <authorList>
            <person name="Durrell K.A."/>
            <person name="Kirby B.M."/>
            <person name="Khan W."/>
            <person name="Mthethwa T."/>
            <person name="Le Roes-Hill M."/>
        </authorList>
    </citation>
    <scope>NUCLEOTIDE SEQUENCE [LARGE SCALE GENOMIC DNA]</scope>
    <source>
        <strain evidence="3 4">CZA14</strain>
    </source>
</reference>
<feature type="transmembrane region" description="Helical" evidence="2">
    <location>
        <begin position="69"/>
        <end position="87"/>
    </location>
</feature>
<evidence type="ECO:0008006" key="5">
    <source>
        <dbReference type="Google" id="ProtNLM"/>
    </source>
</evidence>
<dbReference type="RefSeq" id="WP_086170049.1">
    <property type="nucleotide sequence ID" value="NZ_MRYD01000075.1"/>
</dbReference>
<organism evidence="3 4">
    <name type="scientific">Streptomyces pharetrae CZA14</name>
    <dbReference type="NCBI Taxonomy" id="1144883"/>
    <lineage>
        <taxon>Bacteria</taxon>
        <taxon>Bacillati</taxon>
        <taxon>Actinomycetota</taxon>
        <taxon>Actinomycetes</taxon>
        <taxon>Kitasatosporales</taxon>
        <taxon>Streptomycetaceae</taxon>
        <taxon>Streptomyces</taxon>
    </lineage>
</organism>
<gene>
    <name evidence="3" type="ORF">OQI_16155</name>
</gene>